<organism evidence="1 2">
    <name type="scientific">Trichonephila inaurata madagascariensis</name>
    <dbReference type="NCBI Taxonomy" id="2747483"/>
    <lineage>
        <taxon>Eukaryota</taxon>
        <taxon>Metazoa</taxon>
        <taxon>Ecdysozoa</taxon>
        <taxon>Arthropoda</taxon>
        <taxon>Chelicerata</taxon>
        <taxon>Arachnida</taxon>
        <taxon>Araneae</taxon>
        <taxon>Araneomorphae</taxon>
        <taxon>Entelegynae</taxon>
        <taxon>Araneoidea</taxon>
        <taxon>Nephilidae</taxon>
        <taxon>Trichonephila</taxon>
        <taxon>Trichonephila inaurata</taxon>
    </lineage>
</organism>
<accession>A0A8X6YY40</accession>
<keyword evidence="2" id="KW-1185">Reference proteome</keyword>
<evidence type="ECO:0000313" key="2">
    <source>
        <dbReference type="Proteomes" id="UP000886998"/>
    </source>
</evidence>
<dbReference type="AlphaFoldDB" id="A0A8X6YY40"/>
<dbReference type="EMBL" id="BMAV01023577">
    <property type="protein sequence ID" value="GFY79438.1"/>
    <property type="molecule type" value="Genomic_DNA"/>
</dbReference>
<dbReference type="OrthoDB" id="10270879at2759"/>
<sequence>MKAHFRKQKDSPVKISLLSVIYSASTSHFLFSPTLPRTFADANEFEQNREKVEFSPDINFPRTLRFEKDSRANKRGFRFVSVNLGNEWSNWMPSSNFITLQAAPPNEIIGLGFVCESAFIKVLTYVEVIRVGY</sequence>
<gene>
    <name evidence="1" type="ORF">TNIN_429621</name>
</gene>
<protein>
    <submittedName>
        <fullName evidence="1">Uncharacterized protein</fullName>
    </submittedName>
</protein>
<comment type="caution">
    <text evidence="1">The sequence shown here is derived from an EMBL/GenBank/DDBJ whole genome shotgun (WGS) entry which is preliminary data.</text>
</comment>
<evidence type="ECO:0000313" key="1">
    <source>
        <dbReference type="EMBL" id="GFY79438.1"/>
    </source>
</evidence>
<name>A0A8X6YY40_9ARAC</name>
<reference evidence="1" key="1">
    <citation type="submission" date="2020-08" db="EMBL/GenBank/DDBJ databases">
        <title>Multicomponent nature underlies the extraordinary mechanical properties of spider dragline silk.</title>
        <authorList>
            <person name="Kono N."/>
            <person name="Nakamura H."/>
            <person name="Mori M."/>
            <person name="Yoshida Y."/>
            <person name="Ohtoshi R."/>
            <person name="Malay A.D."/>
            <person name="Moran D.A.P."/>
            <person name="Tomita M."/>
            <person name="Numata K."/>
            <person name="Arakawa K."/>
        </authorList>
    </citation>
    <scope>NUCLEOTIDE SEQUENCE</scope>
</reference>
<proteinExistence type="predicted"/>
<dbReference type="Proteomes" id="UP000886998">
    <property type="component" value="Unassembled WGS sequence"/>
</dbReference>